<proteinExistence type="predicted"/>
<feature type="domain" description="Ig-like" evidence="4">
    <location>
        <begin position="516"/>
        <end position="599"/>
    </location>
</feature>
<feature type="domain" description="Ig-like" evidence="4">
    <location>
        <begin position="343"/>
        <end position="420"/>
    </location>
</feature>
<protein>
    <submittedName>
        <fullName evidence="5">HMCN</fullName>
    </submittedName>
</protein>
<dbReference type="AlphaFoldDB" id="A0A6J8AM65"/>
<dbReference type="SMART" id="SM00408">
    <property type="entry name" value="IGc2"/>
    <property type="match status" value="4"/>
</dbReference>
<dbReference type="SUPFAM" id="SSF55144">
    <property type="entry name" value="LigT-like"/>
    <property type="match status" value="1"/>
</dbReference>
<feature type="domain" description="Ig-like" evidence="4">
    <location>
        <begin position="233"/>
        <end position="317"/>
    </location>
</feature>
<evidence type="ECO:0000313" key="5">
    <source>
        <dbReference type="EMBL" id="CAC5370613.1"/>
    </source>
</evidence>
<keyword evidence="3" id="KW-0472">Membrane</keyword>
<gene>
    <name evidence="5" type="ORF">MCOR_9386</name>
</gene>
<dbReference type="PROSITE" id="PS50835">
    <property type="entry name" value="IG_LIKE"/>
    <property type="match status" value="4"/>
</dbReference>
<dbReference type="PANTHER" id="PTHR45080">
    <property type="entry name" value="CONTACTIN 5"/>
    <property type="match status" value="1"/>
</dbReference>
<feature type="domain" description="Ig-like" evidence="4">
    <location>
        <begin position="434"/>
        <end position="509"/>
    </location>
</feature>
<keyword evidence="1" id="KW-0732">Signal</keyword>
<evidence type="ECO:0000259" key="4">
    <source>
        <dbReference type="PROSITE" id="PS50835"/>
    </source>
</evidence>
<reference evidence="5 6" key="1">
    <citation type="submission" date="2020-06" db="EMBL/GenBank/DDBJ databases">
        <authorList>
            <person name="Li R."/>
            <person name="Bekaert M."/>
        </authorList>
    </citation>
    <scope>NUCLEOTIDE SEQUENCE [LARGE SCALE GENOMIC DNA]</scope>
    <source>
        <strain evidence="6">wild</strain>
    </source>
</reference>
<dbReference type="Gene3D" id="3.90.1140.10">
    <property type="entry name" value="Cyclic phosphodiesterase"/>
    <property type="match status" value="1"/>
</dbReference>
<dbReference type="Proteomes" id="UP000507470">
    <property type="component" value="Unassembled WGS sequence"/>
</dbReference>
<evidence type="ECO:0000256" key="3">
    <source>
        <dbReference type="SAM" id="Phobius"/>
    </source>
</evidence>
<evidence type="ECO:0000256" key="2">
    <source>
        <dbReference type="ARBA" id="ARBA00023157"/>
    </source>
</evidence>
<evidence type="ECO:0000256" key="1">
    <source>
        <dbReference type="ARBA" id="ARBA00022729"/>
    </source>
</evidence>
<keyword evidence="3" id="KW-0812">Transmembrane</keyword>
<name>A0A6J8AM65_MYTCO</name>
<dbReference type="InterPro" id="IPR003598">
    <property type="entry name" value="Ig_sub2"/>
</dbReference>
<keyword evidence="6" id="KW-1185">Reference proteome</keyword>
<evidence type="ECO:0000313" key="6">
    <source>
        <dbReference type="Proteomes" id="UP000507470"/>
    </source>
</evidence>
<dbReference type="OrthoDB" id="10038880at2759"/>
<dbReference type="Pfam" id="PF13927">
    <property type="entry name" value="Ig_3"/>
    <property type="match status" value="4"/>
</dbReference>
<dbReference type="GO" id="GO:0043025">
    <property type="term" value="C:neuronal cell body"/>
    <property type="evidence" value="ECO:0007669"/>
    <property type="project" value="TreeGrafter"/>
</dbReference>
<dbReference type="GO" id="GO:0007156">
    <property type="term" value="P:homophilic cell adhesion via plasma membrane adhesion molecules"/>
    <property type="evidence" value="ECO:0007669"/>
    <property type="project" value="TreeGrafter"/>
</dbReference>
<dbReference type="InterPro" id="IPR003599">
    <property type="entry name" value="Ig_sub"/>
</dbReference>
<dbReference type="SMART" id="SM00409">
    <property type="entry name" value="IG"/>
    <property type="match status" value="4"/>
</dbReference>
<dbReference type="Gene3D" id="2.60.40.10">
    <property type="entry name" value="Immunoglobulins"/>
    <property type="match status" value="4"/>
</dbReference>
<dbReference type="InterPro" id="IPR007110">
    <property type="entry name" value="Ig-like_dom"/>
</dbReference>
<organism evidence="5 6">
    <name type="scientific">Mytilus coruscus</name>
    <name type="common">Sea mussel</name>
    <dbReference type="NCBI Taxonomy" id="42192"/>
    <lineage>
        <taxon>Eukaryota</taxon>
        <taxon>Metazoa</taxon>
        <taxon>Spiralia</taxon>
        <taxon>Lophotrochozoa</taxon>
        <taxon>Mollusca</taxon>
        <taxon>Bivalvia</taxon>
        <taxon>Autobranchia</taxon>
        <taxon>Pteriomorphia</taxon>
        <taxon>Mytilida</taxon>
        <taxon>Mytiloidea</taxon>
        <taxon>Mytilidae</taxon>
        <taxon>Mytilinae</taxon>
        <taxon>Mytilus</taxon>
    </lineage>
</organism>
<dbReference type="EMBL" id="CACVKT020001725">
    <property type="protein sequence ID" value="CAC5370613.1"/>
    <property type="molecule type" value="Genomic_DNA"/>
</dbReference>
<dbReference type="GO" id="GO:0008046">
    <property type="term" value="F:axon guidance receptor activity"/>
    <property type="evidence" value="ECO:0007669"/>
    <property type="project" value="TreeGrafter"/>
</dbReference>
<dbReference type="GO" id="GO:0030424">
    <property type="term" value="C:axon"/>
    <property type="evidence" value="ECO:0007669"/>
    <property type="project" value="TreeGrafter"/>
</dbReference>
<dbReference type="InterPro" id="IPR036179">
    <property type="entry name" value="Ig-like_dom_sf"/>
</dbReference>
<feature type="transmembrane region" description="Helical" evidence="3">
    <location>
        <begin position="629"/>
        <end position="648"/>
    </location>
</feature>
<dbReference type="InterPro" id="IPR009097">
    <property type="entry name" value="Cyclic_Pdiesterase"/>
</dbReference>
<dbReference type="InterPro" id="IPR050958">
    <property type="entry name" value="Cell_Adh-Cytoskel_Orgn"/>
</dbReference>
<keyword evidence="2" id="KW-1015">Disulfide bond</keyword>
<dbReference type="InterPro" id="IPR013783">
    <property type="entry name" value="Ig-like_fold"/>
</dbReference>
<keyword evidence="3" id="KW-1133">Transmembrane helix</keyword>
<dbReference type="GO" id="GO:0050808">
    <property type="term" value="P:synapse organization"/>
    <property type="evidence" value="ECO:0007669"/>
    <property type="project" value="TreeGrafter"/>
</dbReference>
<sequence>MCLQLFYNTVTTTARTTLYGQLSTITPTSIRPTSNVATRNTMRTTMKVTTNVPTTSATKLPTTLTTKMPTTSLQTIPTTIMATKVPITSTKTIPTTLTTKRLTTSSTTIPTTKLTTKVPTKPTTKLATAVPIIPTTTTMPPPPLVLISKSNIVLHSGHGRDQFTCVAENVDHLIIYVDGKIIQNHSEKVLATIRFQTAVTTWKNATYKCEGINTRTNQNASAVVHVFVRGTAPYFPVKDTNEVYVLGGENVGLTCIPEGDPKPTITWTLPNMDSNTRQTFIDFHYERVEIRLKNMKPSMAGTYTCAAHNPLGTATFAYRVHYKNASILPILTTQSTVPLLIKPDVFLQQAINVTEGKNTLAIPCSADGIPVPKIHWTVDQGSMPNNVQQYENYLIIHNVGLQDSGFYKCAATNKAGTTVKGIHIIVNPKPHIPPTVSLITNLQVRYGSTVHFHCIATGYPEPEITWFFNGVQRGKSNELIIPRDKLIDIGAYVCVAVNDAGRDQKTSILLVTGTHPSIVTSTPTTVTTTSSKPVSLTCKATGNPTPTIKWRFQAFVGNSHIQQALSSDNSTLTLTHVDKSGTAMCTASNPLGQVQAAFSIILVSQNKFNSEERVTIFVTVVKGEQMKKFYKIICLCVFCVCVYLLYVYPDTNKRTAVHKDKIDDLGTYIPFLAYSIISMCDITPTLIELYKVFNSPPISKYFKPLNYTTYHMTVYNIWNQREKLLPYQIDQSGQAPKRESHAMHGAMKPVFLKMANKIGEFKDINEIEVTVSKKLRKGSAGISLSVDIRAPMQKAQINSLRSWCAANFYNDDAKLKFHITLGYLYKEIEEDLTLPIHKLEEWIKENIPVIVVRRPSPTIFLSMENFMPFNNFIDK</sequence>
<accession>A0A6J8AM65</accession>
<dbReference type="SUPFAM" id="SSF48726">
    <property type="entry name" value="Immunoglobulin"/>
    <property type="match status" value="4"/>
</dbReference>
<dbReference type="GO" id="GO:0005886">
    <property type="term" value="C:plasma membrane"/>
    <property type="evidence" value="ECO:0007669"/>
    <property type="project" value="TreeGrafter"/>
</dbReference>
<dbReference type="PANTHER" id="PTHR45080:SF8">
    <property type="entry name" value="IG-LIKE DOMAIN-CONTAINING PROTEIN"/>
    <property type="match status" value="1"/>
</dbReference>
<feature type="transmembrane region" description="Helical" evidence="3">
    <location>
        <begin position="668"/>
        <end position="690"/>
    </location>
</feature>